<proteinExistence type="inferred from homology"/>
<dbReference type="InterPro" id="IPR036429">
    <property type="entry name" value="SpoA-like_sf"/>
</dbReference>
<keyword evidence="10" id="KW-0966">Cell projection</keyword>
<evidence type="ECO:0000256" key="6">
    <source>
        <dbReference type="ARBA" id="ARBA00023136"/>
    </source>
</evidence>
<dbReference type="GO" id="GO:0006935">
    <property type="term" value="P:chemotaxis"/>
    <property type="evidence" value="ECO:0007669"/>
    <property type="project" value="UniProtKB-KW"/>
</dbReference>
<keyword evidence="10" id="KW-0969">Cilium</keyword>
<evidence type="ECO:0000313" key="11">
    <source>
        <dbReference type="Proteomes" id="UP000293380"/>
    </source>
</evidence>
<dbReference type="GO" id="GO:0003774">
    <property type="term" value="F:cytoskeletal motor activity"/>
    <property type="evidence" value="ECO:0007669"/>
    <property type="project" value="UniProtKB-UniRule"/>
</dbReference>
<reference evidence="10 11" key="1">
    <citation type="submission" date="2019-02" db="EMBL/GenBank/DDBJ databases">
        <title>Comparative genomic analysis of the Hafnia genus genomes.</title>
        <authorList>
            <person name="Zhiqiu Y."/>
            <person name="Chao Y."/>
            <person name="Yuhui D."/>
            <person name="Di H."/>
            <person name="Bin L."/>
        </authorList>
    </citation>
    <scope>NUCLEOTIDE SEQUENCE [LARGE SCALE GENOMIC DNA]</scope>
    <source>
        <strain evidence="10 11">PCM_1194</strain>
    </source>
</reference>
<comment type="similarity">
    <text evidence="1 7">Belongs to the FliN/MopA/SpaO family.</text>
</comment>
<dbReference type="PANTHER" id="PTHR43484:SF1">
    <property type="entry name" value="FLAGELLAR MOTOR SWITCH PROTEIN FLIN"/>
    <property type="match status" value="1"/>
</dbReference>
<dbReference type="Proteomes" id="UP000293380">
    <property type="component" value="Unassembled WGS sequence"/>
</dbReference>
<feature type="compositionally biased region" description="Basic and acidic residues" evidence="8">
    <location>
        <begin position="23"/>
        <end position="37"/>
    </location>
</feature>
<keyword evidence="3 7" id="KW-1003">Cell membrane</keyword>
<dbReference type="InterPro" id="IPR001543">
    <property type="entry name" value="FliN-like_C"/>
</dbReference>
<evidence type="ECO:0000256" key="4">
    <source>
        <dbReference type="ARBA" id="ARBA00022500"/>
    </source>
</evidence>
<dbReference type="PRINTS" id="PR00956">
    <property type="entry name" value="FLGMOTORFLIN"/>
</dbReference>
<comment type="caution">
    <text evidence="10">The sequence shown here is derived from an EMBL/GenBank/DDBJ whole genome shotgun (WGS) entry which is preliminary data.</text>
</comment>
<keyword evidence="6 7" id="KW-0472">Membrane</keyword>
<dbReference type="GO" id="GO:0005886">
    <property type="term" value="C:plasma membrane"/>
    <property type="evidence" value="ECO:0007669"/>
    <property type="project" value="UniProtKB-SubCell"/>
</dbReference>
<feature type="domain" description="Flagellar motor switch protein FliN-like C-terminal" evidence="9">
    <location>
        <begin position="61"/>
        <end position="128"/>
    </location>
</feature>
<organism evidence="10 11">
    <name type="scientific">Hafnia paralvei</name>
    <dbReference type="NCBI Taxonomy" id="546367"/>
    <lineage>
        <taxon>Bacteria</taxon>
        <taxon>Pseudomonadati</taxon>
        <taxon>Pseudomonadota</taxon>
        <taxon>Gammaproteobacteria</taxon>
        <taxon>Enterobacterales</taxon>
        <taxon>Hafniaceae</taxon>
        <taxon>Hafnia</taxon>
    </lineage>
</organism>
<keyword evidence="10" id="KW-0282">Flagellum</keyword>
<evidence type="ECO:0000256" key="7">
    <source>
        <dbReference type="RuleBase" id="RU362074"/>
    </source>
</evidence>
<name>A0A4Q9EPC5_9GAMM</name>
<sequence>MSDQQTDLAQELNFDDFTLSEAPKSESAENQTRENNIRYDLQQDSASESPLDKMRKMSLFSRIPVTLTLEVASVEISLAELMTVNNDSVIELDKLAGEPLDIKVNGILFGKAEVVVLNDKYGLRIIEFNSKDLGELAR</sequence>
<dbReference type="InterPro" id="IPR051469">
    <property type="entry name" value="FliN/MopA/SpaO"/>
</dbReference>
<keyword evidence="4 7" id="KW-0145">Chemotaxis</keyword>
<dbReference type="AlphaFoldDB" id="A0A4Q9EPC5"/>
<dbReference type="SUPFAM" id="SSF101801">
    <property type="entry name" value="Surface presentation of antigens (SPOA)"/>
    <property type="match status" value="1"/>
</dbReference>
<evidence type="ECO:0000256" key="2">
    <source>
        <dbReference type="ARBA" id="ARBA00021897"/>
    </source>
</evidence>
<accession>A0A4Q9EPC5</accession>
<evidence type="ECO:0000256" key="3">
    <source>
        <dbReference type="ARBA" id="ARBA00022475"/>
    </source>
</evidence>
<dbReference type="Pfam" id="PF01052">
    <property type="entry name" value="FliMN_C"/>
    <property type="match status" value="1"/>
</dbReference>
<gene>
    <name evidence="10" type="primary">fliN</name>
    <name evidence="10" type="ORF">EYY89_10435</name>
</gene>
<evidence type="ECO:0000256" key="5">
    <source>
        <dbReference type="ARBA" id="ARBA00022779"/>
    </source>
</evidence>
<evidence type="ECO:0000313" key="10">
    <source>
        <dbReference type="EMBL" id="TBM26982.1"/>
    </source>
</evidence>
<protein>
    <recommendedName>
        <fullName evidence="2 7">Flagellar motor switch protein FliN</fullName>
    </recommendedName>
</protein>
<dbReference type="EMBL" id="SITD01000050">
    <property type="protein sequence ID" value="TBM26982.1"/>
    <property type="molecule type" value="Genomic_DNA"/>
</dbReference>
<dbReference type="GO" id="GO:0009425">
    <property type="term" value="C:bacterial-type flagellum basal body"/>
    <property type="evidence" value="ECO:0007669"/>
    <property type="project" value="UniProtKB-SubCell"/>
</dbReference>
<dbReference type="NCBIfam" id="TIGR02480">
    <property type="entry name" value="fliN"/>
    <property type="match status" value="1"/>
</dbReference>
<comment type="subcellular location">
    <subcellularLocation>
        <location evidence="7">Cell membrane</location>
        <topology evidence="7">Peripheral membrane protein</topology>
        <orientation evidence="7">Cytoplasmic side</orientation>
    </subcellularLocation>
    <subcellularLocation>
        <location evidence="7">Bacterial flagellum basal body</location>
    </subcellularLocation>
</comment>
<dbReference type="GO" id="GO:0071973">
    <property type="term" value="P:bacterial-type flagellum-dependent cell motility"/>
    <property type="evidence" value="ECO:0007669"/>
    <property type="project" value="UniProtKB-UniRule"/>
</dbReference>
<evidence type="ECO:0000256" key="1">
    <source>
        <dbReference type="ARBA" id="ARBA00009226"/>
    </source>
</evidence>
<dbReference type="InterPro" id="IPR012826">
    <property type="entry name" value="FliN"/>
</dbReference>
<dbReference type="InterPro" id="IPR001172">
    <property type="entry name" value="FliN_T3SS_HrcQb"/>
</dbReference>
<evidence type="ECO:0000259" key="9">
    <source>
        <dbReference type="Pfam" id="PF01052"/>
    </source>
</evidence>
<dbReference type="PANTHER" id="PTHR43484">
    <property type="match status" value="1"/>
</dbReference>
<keyword evidence="7" id="KW-0975">Bacterial flagellum</keyword>
<evidence type="ECO:0000256" key="8">
    <source>
        <dbReference type="SAM" id="MobiDB-lite"/>
    </source>
</evidence>
<dbReference type="RefSeq" id="WP_004096912.1">
    <property type="nucleotide sequence ID" value="NZ_CP186712.1"/>
</dbReference>
<comment type="function">
    <text evidence="7">FliN is one of three proteins (FliG, FliN, FliM) that form the rotor-mounted switch complex (C ring), located at the base of the basal body. This complex interacts with the CheY and CheZ chemotaxis proteins, in addition to contacting components of the motor that determine the direction of flagellar rotation.</text>
</comment>
<dbReference type="Gene3D" id="2.30.330.10">
    <property type="entry name" value="SpoA-like"/>
    <property type="match status" value="1"/>
</dbReference>
<keyword evidence="5 7" id="KW-0283">Flagellar rotation</keyword>
<feature type="region of interest" description="Disordered" evidence="8">
    <location>
        <begin position="1"/>
        <end position="50"/>
    </location>
</feature>